<dbReference type="GO" id="GO:0006535">
    <property type="term" value="P:cysteine biosynthetic process from serine"/>
    <property type="evidence" value="ECO:0007669"/>
    <property type="project" value="UniProtKB-UniRule"/>
</dbReference>
<evidence type="ECO:0000313" key="14">
    <source>
        <dbReference type="EMBL" id="SEL93686.1"/>
    </source>
</evidence>
<dbReference type="CDD" id="cd01561">
    <property type="entry name" value="CBS_like"/>
    <property type="match status" value="1"/>
</dbReference>
<dbReference type="Proteomes" id="UP000198990">
    <property type="component" value="Unassembled WGS sequence"/>
</dbReference>
<evidence type="ECO:0000256" key="2">
    <source>
        <dbReference type="ARBA" id="ARBA00004962"/>
    </source>
</evidence>
<evidence type="ECO:0000256" key="4">
    <source>
        <dbReference type="ARBA" id="ARBA00012681"/>
    </source>
</evidence>
<comment type="pathway">
    <text evidence="2">Amino-acid biosynthesis; L-cysteine biosynthesis; L-cysteine from L-serine: step 2/2.</text>
</comment>
<dbReference type="SUPFAM" id="SSF53686">
    <property type="entry name" value="Tryptophan synthase beta subunit-like PLP-dependent enzymes"/>
    <property type="match status" value="1"/>
</dbReference>
<evidence type="ECO:0000256" key="6">
    <source>
        <dbReference type="ARBA" id="ARBA00022679"/>
    </source>
</evidence>
<comment type="similarity">
    <text evidence="3 12">Belongs to the cysteine synthase/cystathionine beta-synthase family.</text>
</comment>
<comment type="cofactor">
    <cofactor evidence="1 10 12">
        <name>pyridoxal 5'-phosphate</name>
        <dbReference type="ChEBI" id="CHEBI:597326"/>
    </cofactor>
</comment>
<keyword evidence="6 12" id="KW-0808">Transferase</keyword>
<dbReference type="InterPro" id="IPR050214">
    <property type="entry name" value="Cys_Synth/Cystath_Beta-Synth"/>
</dbReference>
<dbReference type="RefSeq" id="WP_091625655.1">
    <property type="nucleotide sequence ID" value="NZ_FNZN01000007.1"/>
</dbReference>
<feature type="domain" description="Tryptophan synthase beta chain-like PALP" evidence="13">
    <location>
        <begin position="6"/>
        <end position="282"/>
    </location>
</feature>
<dbReference type="NCBIfam" id="NF008735">
    <property type="entry name" value="PRK11761.1"/>
    <property type="match status" value="1"/>
</dbReference>
<dbReference type="AlphaFoldDB" id="A0A1H7UAB7"/>
<proteinExistence type="inferred from homology"/>
<dbReference type="Gene3D" id="3.40.50.1100">
    <property type="match status" value="2"/>
</dbReference>
<evidence type="ECO:0000256" key="8">
    <source>
        <dbReference type="ARBA" id="ARBA00023192"/>
    </source>
</evidence>
<dbReference type="InterPro" id="IPR005856">
    <property type="entry name" value="Cys_synth"/>
</dbReference>
<name>A0A1H7UAB7_9FLAO</name>
<dbReference type="UniPathway" id="UPA00136">
    <property type="reaction ID" value="UER00200"/>
</dbReference>
<dbReference type="InterPro" id="IPR001926">
    <property type="entry name" value="TrpB-like_PALP"/>
</dbReference>
<dbReference type="NCBIfam" id="TIGR01136">
    <property type="entry name" value="cysKM"/>
    <property type="match status" value="1"/>
</dbReference>
<evidence type="ECO:0000256" key="11">
    <source>
        <dbReference type="PIRSR" id="PIRSR605856-51"/>
    </source>
</evidence>
<accession>A0A1H7UAB7</accession>
<keyword evidence="7 10" id="KW-0663">Pyridoxal phosphate</keyword>
<dbReference type="Pfam" id="PF00291">
    <property type="entry name" value="PALP"/>
    <property type="match status" value="1"/>
</dbReference>
<evidence type="ECO:0000256" key="5">
    <source>
        <dbReference type="ARBA" id="ARBA00022605"/>
    </source>
</evidence>
<evidence type="ECO:0000256" key="10">
    <source>
        <dbReference type="PIRSR" id="PIRSR605856-50"/>
    </source>
</evidence>
<gene>
    <name evidence="14" type="ORF">SAMN04488008_10750</name>
</gene>
<dbReference type="NCBIfam" id="TIGR01138">
    <property type="entry name" value="cysM"/>
    <property type="match status" value="1"/>
</dbReference>
<feature type="modified residue" description="N6-(pyridoxal phosphate)lysine" evidence="11">
    <location>
        <position position="42"/>
    </location>
</feature>
<organism evidence="14 15">
    <name type="scientific">Maribacter orientalis</name>
    <dbReference type="NCBI Taxonomy" id="228957"/>
    <lineage>
        <taxon>Bacteria</taxon>
        <taxon>Pseudomonadati</taxon>
        <taxon>Bacteroidota</taxon>
        <taxon>Flavobacteriia</taxon>
        <taxon>Flavobacteriales</taxon>
        <taxon>Flavobacteriaceae</taxon>
        <taxon>Maribacter</taxon>
    </lineage>
</organism>
<feature type="binding site" evidence="10">
    <location>
        <begin position="175"/>
        <end position="179"/>
    </location>
    <ligand>
        <name>pyridoxal 5'-phosphate</name>
        <dbReference type="ChEBI" id="CHEBI:597326"/>
    </ligand>
</feature>
<sequence>MSNSILSLIGNTPLVKSRVLNTNPNVSLYFKLEGHNPGGSVKDRAAYNMIKTGIERGDFSTNDKLIEATSGNTGIALAMIAGIYGLDIELVMPENATIERVQTMRAYGAKVTLTSKEVGIEGARDYAESKVANEGYIMMNQFGNPNNWKAHYKTTGPEIWKDTEGKITHFVSSMGTTGTIMGTSTFLKEQNNDIQIVGVQPCDNASIPGIRKWPKEYLPKIFDAKKVDRIMEVNEEEAKSMAKRLAKEEGIFSGMSSGGAATVALRLAEELDNGVIVSIVCDRGDRYLSSNLFD</sequence>
<dbReference type="OrthoDB" id="9808024at2"/>
<keyword evidence="15" id="KW-1185">Reference proteome</keyword>
<evidence type="ECO:0000313" key="15">
    <source>
        <dbReference type="Proteomes" id="UP000198990"/>
    </source>
</evidence>
<comment type="catalytic activity">
    <reaction evidence="9 12">
        <text>O-acetyl-L-serine + hydrogen sulfide = L-cysteine + acetate</text>
        <dbReference type="Rhea" id="RHEA:14829"/>
        <dbReference type="ChEBI" id="CHEBI:29919"/>
        <dbReference type="ChEBI" id="CHEBI:30089"/>
        <dbReference type="ChEBI" id="CHEBI:35235"/>
        <dbReference type="ChEBI" id="CHEBI:58340"/>
        <dbReference type="EC" id="2.5.1.47"/>
    </reaction>
</comment>
<feature type="binding site" evidence="10">
    <location>
        <position position="256"/>
    </location>
    <ligand>
        <name>pyridoxal 5'-phosphate</name>
        <dbReference type="ChEBI" id="CHEBI:597326"/>
    </ligand>
</feature>
<dbReference type="FunFam" id="3.40.50.1100:FF:000006">
    <property type="entry name" value="Cysteine synthase"/>
    <property type="match status" value="1"/>
</dbReference>
<dbReference type="InterPro" id="IPR001216">
    <property type="entry name" value="P-phosphate_BS"/>
</dbReference>
<dbReference type="EC" id="2.5.1.47" evidence="4 12"/>
<evidence type="ECO:0000259" key="13">
    <source>
        <dbReference type="Pfam" id="PF00291"/>
    </source>
</evidence>
<feature type="binding site" evidence="10">
    <location>
        <position position="72"/>
    </location>
    <ligand>
        <name>pyridoxal 5'-phosphate</name>
        <dbReference type="ChEBI" id="CHEBI:597326"/>
    </ligand>
</feature>
<dbReference type="PANTHER" id="PTHR10314">
    <property type="entry name" value="CYSTATHIONINE BETA-SYNTHASE"/>
    <property type="match status" value="1"/>
</dbReference>
<dbReference type="STRING" id="228957.SAMN04488008_10750"/>
<evidence type="ECO:0000256" key="7">
    <source>
        <dbReference type="ARBA" id="ARBA00022898"/>
    </source>
</evidence>
<protein>
    <recommendedName>
        <fullName evidence="4 12">Cysteine synthase</fullName>
        <ecNumber evidence="4 12">2.5.1.47</ecNumber>
    </recommendedName>
</protein>
<dbReference type="PROSITE" id="PS00901">
    <property type="entry name" value="CYS_SYNTHASE"/>
    <property type="match status" value="1"/>
</dbReference>
<dbReference type="EMBL" id="FNZN01000007">
    <property type="protein sequence ID" value="SEL93686.1"/>
    <property type="molecule type" value="Genomic_DNA"/>
</dbReference>
<evidence type="ECO:0000256" key="12">
    <source>
        <dbReference type="RuleBase" id="RU003985"/>
    </source>
</evidence>
<evidence type="ECO:0000256" key="1">
    <source>
        <dbReference type="ARBA" id="ARBA00001933"/>
    </source>
</evidence>
<keyword evidence="8 12" id="KW-0198">Cysteine biosynthesis</keyword>
<evidence type="ECO:0000256" key="3">
    <source>
        <dbReference type="ARBA" id="ARBA00007103"/>
    </source>
</evidence>
<keyword evidence="5 12" id="KW-0028">Amino-acid biosynthesis</keyword>
<dbReference type="GO" id="GO:0004124">
    <property type="term" value="F:cysteine synthase activity"/>
    <property type="evidence" value="ECO:0007669"/>
    <property type="project" value="UniProtKB-UniRule"/>
</dbReference>
<dbReference type="InterPro" id="IPR036052">
    <property type="entry name" value="TrpB-like_PALP_sf"/>
</dbReference>
<reference evidence="15" key="1">
    <citation type="submission" date="2016-10" db="EMBL/GenBank/DDBJ databases">
        <authorList>
            <person name="Varghese N."/>
            <person name="Submissions S."/>
        </authorList>
    </citation>
    <scope>NUCLEOTIDE SEQUENCE [LARGE SCALE GENOMIC DNA]</scope>
    <source>
        <strain evidence="15">DSM 16471</strain>
    </source>
</reference>
<evidence type="ECO:0000256" key="9">
    <source>
        <dbReference type="ARBA" id="ARBA00047931"/>
    </source>
</evidence>
<dbReference type="InterPro" id="IPR005858">
    <property type="entry name" value="CysM"/>
</dbReference>